<dbReference type="RefSeq" id="WP_347437987.1">
    <property type="nucleotide sequence ID" value="NZ_CP089291.1"/>
</dbReference>
<dbReference type="InterPro" id="IPR001789">
    <property type="entry name" value="Sig_transdc_resp-reg_receiver"/>
</dbReference>
<dbReference type="SMART" id="SM00448">
    <property type="entry name" value="REC"/>
    <property type="match status" value="1"/>
</dbReference>
<keyword evidence="4" id="KW-1185">Reference proteome</keyword>
<evidence type="ECO:0000259" key="2">
    <source>
        <dbReference type="PROSITE" id="PS50110"/>
    </source>
</evidence>
<reference evidence="3" key="1">
    <citation type="submission" date="2021-12" db="EMBL/GenBank/DDBJ databases">
        <title>Alicyclobacillaceae gen. nov., sp. nov., isolated from chalcocite enrichment system.</title>
        <authorList>
            <person name="Jiang Z."/>
        </authorList>
    </citation>
    <scope>NUCLEOTIDE SEQUENCE</scope>
    <source>
        <strain evidence="3">MYW30-H2</strain>
    </source>
</reference>
<feature type="modified residue" description="4-aspartylphosphate" evidence="1">
    <location>
        <position position="53"/>
    </location>
</feature>
<proteinExistence type="predicted"/>
<dbReference type="Proteomes" id="UP000830167">
    <property type="component" value="Chromosome"/>
</dbReference>
<dbReference type="CDD" id="cd17546">
    <property type="entry name" value="REC_hyHK_CKI1_RcsC-like"/>
    <property type="match status" value="1"/>
</dbReference>
<organism evidence="3 4">
    <name type="scientific">Fodinisporobacter ferrooxydans</name>
    <dbReference type="NCBI Taxonomy" id="2901836"/>
    <lineage>
        <taxon>Bacteria</taxon>
        <taxon>Bacillati</taxon>
        <taxon>Bacillota</taxon>
        <taxon>Bacilli</taxon>
        <taxon>Bacillales</taxon>
        <taxon>Alicyclobacillaceae</taxon>
        <taxon>Fodinisporobacter</taxon>
    </lineage>
</organism>
<dbReference type="InterPro" id="IPR051271">
    <property type="entry name" value="2C-system_Tx_regulators"/>
</dbReference>
<accession>A0ABY4CLK3</accession>
<dbReference type="SUPFAM" id="SSF52172">
    <property type="entry name" value="CheY-like"/>
    <property type="match status" value="1"/>
</dbReference>
<dbReference type="PANTHER" id="PTHR45526">
    <property type="entry name" value="TRANSCRIPTIONAL REGULATORY PROTEIN DPIA"/>
    <property type="match status" value="1"/>
</dbReference>
<dbReference type="InterPro" id="IPR011006">
    <property type="entry name" value="CheY-like_superfamily"/>
</dbReference>
<protein>
    <submittedName>
        <fullName evidence="3">Response regulator</fullName>
    </submittedName>
</protein>
<feature type="domain" description="Response regulatory" evidence="2">
    <location>
        <begin position="4"/>
        <end position="118"/>
    </location>
</feature>
<dbReference type="InterPro" id="IPR036390">
    <property type="entry name" value="WH_DNA-bd_sf"/>
</dbReference>
<evidence type="ECO:0000313" key="4">
    <source>
        <dbReference type="Proteomes" id="UP000830167"/>
    </source>
</evidence>
<dbReference type="Pfam" id="PF00072">
    <property type="entry name" value="Response_reg"/>
    <property type="match status" value="1"/>
</dbReference>
<sequence>MKLKILIADDDRTIRYTLREICSFAGWDACTCSNGREALEYFKQEPMDVVLVDYHMPEMDGLATVRELRKLDTNVPILVLTVDERQEIADRFLDAGATDFALKPVKAPDLISRIQLHIRLIQLTQDVRESNQKSSESVFVTKGINQSTLVLIQDFLQSHAESFSIDDLSEKLGLAYPTVHRYITYLLQNGKIQTVVSYQKIGRPKNRYQWIGL</sequence>
<keyword evidence="1" id="KW-0597">Phosphoprotein</keyword>
<dbReference type="PROSITE" id="PS50110">
    <property type="entry name" value="RESPONSE_REGULATORY"/>
    <property type="match status" value="1"/>
</dbReference>
<evidence type="ECO:0000256" key="1">
    <source>
        <dbReference type="PROSITE-ProRule" id="PRU00169"/>
    </source>
</evidence>
<evidence type="ECO:0000313" key="3">
    <source>
        <dbReference type="EMBL" id="UOF91298.1"/>
    </source>
</evidence>
<dbReference type="SUPFAM" id="SSF46785">
    <property type="entry name" value="Winged helix' DNA-binding domain"/>
    <property type="match status" value="1"/>
</dbReference>
<dbReference type="EMBL" id="CP089291">
    <property type="protein sequence ID" value="UOF91298.1"/>
    <property type="molecule type" value="Genomic_DNA"/>
</dbReference>
<dbReference type="PANTHER" id="PTHR45526:SF1">
    <property type="entry name" value="TRANSCRIPTIONAL REGULATORY PROTEIN DCUR-RELATED"/>
    <property type="match status" value="1"/>
</dbReference>
<dbReference type="Gene3D" id="3.40.50.2300">
    <property type="match status" value="1"/>
</dbReference>
<gene>
    <name evidence="3" type="ORF">LSG31_03305</name>
</gene>
<name>A0ABY4CLK3_9BACL</name>